<dbReference type="OrthoDB" id="433955at2759"/>
<dbReference type="PANTHER" id="PTHR14614">
    <property type="entry name" value="HEPATOCELLULAR CARCINOMA-ASSOCIATED ANTIGEN"/>
    <property type="match status" value="1"/>
</dbReference>
<dbReference type="GO" id="GO:0008757">
    <property type="term" value="F:S-adenosylmethionine-dependent methyltransferase activity"/>
    <property type="evidence" value="ECO:0007669"/>
    <property type="project" value="UniProtKB-ARBA"/>
</dbReference>
<dbReference type="AlphaFoldDB" id="A0A9P4QZ31"/>
<organism evidence="1 2">
    <name type="scientific">Polyplosphaeria fusca</name>
    <dbReference type="NCBI Taxonomy" id="682080"/>
    <lineage>
        <taxon>Eukaryota</taxon>
        <taxon>Fungi</taxon>
        <taxon>Dikarya</taxon>
        <taxon>Ascomycota</taxon>
        <taxon>Pezizomycotina</taxon>
        <taxon>Dothideomycetes</taxon>
        <taxon>Pleosporomycetidae</taxon>
        <taxon>Pleosporales</taxon>
        <taxon>Tetraplosphaeriaceae</taxon>
        <taxon>Polyplosphaeria</taxon>
    </lineage>
</organism>
<evidence type="ECO:0000313" key="1">
    <source>
        <dbReference type="EMBL" id="KAF2736247.1"/>
    </source>
</evidence>
<reference evidence="1" key="1">
    <citation type="journal article" date="2020" name="Stud. Mycol.">
        <title>101 Dothideomycetes genomes: a test case for predicting lifestyles and emergence of pathogens.</title>
        <authorList>
            <person name="Haridas S."/>
            <person name="Albert R."/>
            <person name="Binder M."/>
            <person name="Bloem J."/>
            <person name="Labutti K."/>
            <person name="Salamov A."/>
            <person name="Andreopoulos B."/>
            <person name="Baker S."/>
            <person name="Barry K."/>
            <person name="Bills G."/>
            <person name="Bluhm B."/>
            <person name="Cannon C."/>
            <person name="Castanera R."/>
            <person name="Culley D."/>
            <person name="Daum C."/>
            <person name="Ezra D."/>
            <person name="Gonzalez J."/>
            <person name="Henrissat B."/>
            <person name="Kuo A."/>
            <person name="Liang C."/>
            <person name="Lipzen A."/>
            <person name="Lutzoni F."/>
            <person name="Magnuson J."/>
            <person name="Mondo S."/>
            <person name="Nolan M."/>
            <person name="Ohm R."/>
            <person name="Pangilinan J."/>
            <person name="Park H.-J."/>
            <person name="Ramirez L."/>
            <person name="Alfaro M."/>
            <person name="Sun H."/>
            <person name="Tritt A."/>
            <person name="Yoshinaga Y."/>
            <person name="Zwiers L.-H."/>
            <person name="Turgeon B."/>
            <person name="Goodwin S."/>
            <person name="Spatafora J."/>
            <person name="Crous P."/>
            <person name="Grigoriev I."/>
        </authorList>
    </citation>
    <scope>NUCLEOTIDE SEQUENCE</scope>
    <source>
        <strain evidence="1">CBS 125425</strain>
    </source>
</reference>
<protein>
    <submittedName>
        <fullName evidence="1">Uncharacterized protein</fullName>
    </submittedName>
</protein>
<dbReference type="Gene3D" id="3.40.50.150">
    <property type="entry name" value="Vaccinia Virus protein VP39"/>
    <property type="match status" value="1"/>
</dbReference>
<dbReference type="CDD" id="cd02440">
    <property type="entry name" value="AdoMet_MTases"/>
    <property type="match status" value="1"/>
</dbReference>
<dbReference type="EMBL" id="ML996127">
    <property type="protein sequence ID" value="KAF2736247.1"/>
    <property type="molecule type" value="Genomic_DNA"/>
</dbReference>
<comment type="caution">
    <text evidence="1">The sequence shown here is derived from an EMBL/GenBank/DDBJ whole genome shotgun (WGS) entry which is preliminary data.</text>
</comment>
<dbReference type="Pfam" id="PF10294">
    <property type="entry name" value="Methyltransf_16"/>
    <property type="match status" value="1"/>
</dbReference>
<keyword evidence="2" id="KW-1185">Reference proteome</keyword>
<dbReference type="Proteomes" id="UP000799444">
    <property type="component" value="Unassembled WGS sequence"/>
</dbReference>
<accession>A0A9P4QZ31</accession>
<dbReference type="InterPro" id="IPR029063">
    <property type="entry name" value="SAM-dependent_MTases_sf"/>
</dbReference>
<evidence type="ECO:0000313" key="2">
    <source>
        <dbReference type="Proteomes" id="UP000799444"/>
    </source>
</evidence>
<gene>
    <name evidence="1" type="ORF">EJ04DRAFT_511221</name>
</gene>
<name>A0A9P4QZ31_9PLEO</name>
<dbReference type="SUPFAM" id="SSF53335">
    <property type="entry name" value="S-adenosyl-L-methionine-dependent methyltransferases"/>
    <property type="match status" value="1"/>
</dbReference>
<dbReference type="PANTHER" id="PTHR14614:SF147">
    <property type="entry name" value="S-ADENOSYLMETHIONINE-DEPENDENT METHYLTRANSFERASE OF THE SEVEN BETA-STRAND FAMILY"/>
    <property type="match status" value="1"/>
</dbReference>
<sequence>MSPAGAALPPSSSLPPIRALITASEEQITAALQNLQKIYCPLRLPVAIHAPSHRADKTAHLAPPTPVDSGYVSRDEASVSLDLEEALLDLRTDPFERETTIRWLTALIGRADTLAFSSEDSRDSALDDAAFILSSFSDSADEEEPEHLTRDFLFACPLASENVQVQLNDAPLSGTDHTDVGLQSWGASIILSEMLCSDPKRFSLTALAQDSTIIELGAGTGLVALTLGKLVPSINHGTSPRIMATDYHPTVLTNLRTNIATNFPHPTPRLAVEALQLDWASPPDAQKVELLIAADVVYDRTHAILLRDCAARMLAPCGTFWLMVTVREVGKFEGIAATVEAAFIEDDVSKSQDGRKLEIVEKTEIAKRKGTGRGDEKGYALYKIGWA</sequence>
<dbReference type="InterPro" id="IPR019410">
    <property type="entry name" value="Methyltransf_16"/>
</dbReference>
<proteinExistence type="predicted"/>